<proteinExistence type="predicted"/>
<organism evidence="1 2">
    <name type="scientific">Onchocerca volvulus</name>
    <dbReference type="NCBI Taxonomy" id="6282"/>
    <lineage>
        <taxon>Eukaryota</taxon>
        <taxon>Metazoa</taxon>
        <taxon>Ecdysozoa</taxon>
        <taxon>Nematoda</taxon>
        <taxon>Chromadorea</taxon>
        <taxon>Rhabditida</taxon>
        <taxon>Spirurina</taxon>
        <taxon>Spiruromorpha</taxon>
        <taxon>Filarioidea</taxon>
        <taxon>Onchocercidae</taxon>
        <taxon>Onchocerca</taxon>
    </lineage>
</organism>
<evidence type="ECO:0000313" key="1">
    <source>
        <dbReference type="EnsemblMetazoa" id="OVOC2837.1"/>
    </source>
</evidence>
<evidence type="ECO:0000313" key="2">
    <source>
        <dbReference type="Proteomes" id="UP000024404"/>
    </source>
</evidence>
<protein>
    <submittedName>
        <fullName evidence="1">Uncharacterized protein</fullName>
    </submittedName>
</protein>
<keyword evidence="2" id="KW-1185">Reference proteome</keyword>
<dbReference type="AlphaFoldDB" id="A0A2K6VV78"/>
<reference evidence="2" key="1">
    <citation type="submission" date="2013-10" db="EMBL/GenBank/DDBJ databases">
        <title>Genome sequencing of Onchocerca volvulus.</title>
        <authorList>
            <person name="Cotton J."/>
            <person name="Tsai J."/>
            <person name="Stanley E."/>
            <person name="Tracey A."/>
            <person name="Holroyd N."/>
            <person name="Lustigman S."/>
            <person name="Berriman M."/>
        </authorList>
    </citation>
    <scope>NUCLEOTIDE SEQUENCE</scope>
</reference>
<accession>A0A2K6VV78</accession>
<dbReference type="EMBL" id="CMVM020000076">
    <property type="status" value="NOT_ANNOTATED_CDS"/>
    <property type="molecule type" value="Genomic_DNA"/>
</dbReference>
<reference evidence="1" key="2">
    <citation type="submission" date="2018-02" db="UniProtKB">
        <authorList>
            <consortium name="EnsemblMetazoa"/>
        </authorList>
    </citation>
    <scope>IDENTIFICATION</scope>
</reference>
<dbReference type="Proteomes" id="UP000024404">
    <property type="component" value="Unassembled WGS sequence"/>
</dbReference>
<dbReference type="EnsemblMetazoa" id="OVOC2837.1">
    <property type="protein sequence ID" value="OVOC2837.1"/>
    <property type="gene ID" value="WBGene00239646"/>
</dbReference>
<sequence length="135" mass="15247">MHKKVSTDKPSDKQPSLHFPQLLFKVAYELKRIISAPAYACRTYACFCVYILQLTCACICVYVHCAGDVAYRKLIPLKLKNPGLKGAEFGIGSSDKLDVKEHKFEVEGQWSGFSIMTNKWLAIGRKNLIMLLIPH</sequence>
<name>A0A2K6VV78_ONCVO</name>